<accession>A0A9X3ABV5</accession>
<name>A0A9X3ABV5_9ENTR</name>
<dbReference type="EMBL" id="JALHAP010000072">
    <property type="protein sequence ID" value="MCT4701178.1"/>
    <property type="molecule type" value="Genomic_DNA"/>
</dbReference>
<evidence type="ECO:0000313" key="1">
    <source>
        <dbReference type="EMBL" id="MCT4701178.1"/>
    </source>
</evidence>
<organism evidence="1 2">
    <name type="scientific">Dryocola boscaweniae</name>
    <dbReference type="NCBI Taxonomy" id="2925397"/>
    <lineage>
        <taxon>Bacteria</taxon>
        <taxon>Pseudomonadati</taxon>
        <taxon>Pseudomonadota</taxon>
        <taxon>Gammaproteobacteria</taxon>
        <taxon>Enterobacterales</taxon>
        <taxon>Enterobacteriaceae</taxon>
        <taxon>Dryocola</taxon>
    </lineage>
</organism>
<proteinExistence type="predicted"/>
<dbReference type="Proteomes" id="UP001150641">
    <property type="component" value="Unassembled WGS sequence"/>
</dbReference>
<dbReference type="RefSeq" id="WP_271122000.1">
    <property type="nucleotide sequence ID" value="NZ_JALHAN010000059.1"/>
</dbReference>
<reference evidence="1" key="1">
    <citation type="submission" date="2022-03" db="EMBL/GenBank/DDBJ databases">
        <title>Proposal of a novel genus Dryocolo and two novel species.</title>
        <authorList>
            <person name="Maddock D.W."/>
            <person name="Brady C.L."/>
            <person name="Denman S."/>
            <person name="Arnold D."/>
        </authorList>
    </citation>
    <scope>NUCLEOTIDE SEQUENCE</scope>
    <source>
        <strain evidence="1">H6W4</strain>
    </source>
</reference>
<gene>
    <name evidence="1" type="ORF">MUA00_05075</name>
</gene>
<evidence type="ECO:0000313" key="2">
    <source>
        <dbReference type="Proteomes" id="UP001150641"/>
    </source>
</evidence>
<keyword evidence="2" id="KW-1185">Reference proteome</keyword>
<dbReference type="AlphaFoldDB" id="A0A9X3ABV5"/>
<protein>
    <submittedName>
        <fullName evidence="1">Uncharacterized protein</fullName>
    </submittedName>
</protein>
<sequence>MQKPGLTYAQIHDLSINTVQIAAETYGWKLGYGKLKEEDIRLLESGSFGKLPWDVVLREMGKPDGQNIIDLSMRIVGTNDVFPGGAALCRIDQKRGRFEICMVENFLKTHVTVLSQKVWLSTLIFAHTMAKATRHDEIHIMNPKQRYVRLYRKYGFFEDATCSPNLSASLVDVEEAIRRAMEGKL</sequence>
<comment type="caution">
    <text evidence="1">The sequence shown here is derived from an EMBL/GenBank/DDBJ whole genome shotgun (WGS) entry which is preliminary data.</text>
</comment>